<dbReference type="Proteomes" id="UP000230837">
    <property type="component" value="Unassembled WGS sequence"/>
</dbReference>
<reference evidence="3" key="1">
    <citation type="submission" date="2017-09" db="EMBL/GenBank/DDBJ databases">
        <title>Depth-based differentiation of microbial function through sediment-hosted aquifers and enrichment of novel symbionts in the deep terrestrial subsurface.</title>
        <authorList>
            <person name="Probst A.J."/>
            <person name="Ladd B."/>
            <person name="Jarett J.K."/>
            <person name="Geller-Mcgrath D.E."/>
            <person name="Sieber C.M.K."/>
            <person name="Emerson J.B."/>
            <person name="Anantharaman K."/>
            <person name="Thomas B.C."/>
            <person name="Malmstrom R."/>
            <person name="Stieglmeier M."/>
            <person name="Klingl A."/>
            <person name="Woyke T."/>
            <person name="Ryan C.M."/>
            <person name="Banfield J.F."/>
        </authorList>
    </citation>
    <scope>NUCLEOTIDE SEQUENCE [LARGE SCALE GENOMIC DNA]</scope>
</reference>
<keyword evidence="1" id="KW-0472">Membrane</keyword>
<comment type="caution">
    <text evidence="2">The sequence shown here is derived from an EMBL/GenBank/DDBJ whole genome shotgun (WGS) entry which is preliminary data.</text>
</comment>
<evidence type="ECO:0000256" key="1">
    <source>
        <dbReference type="SAM" id="Phobius"/>
    </source>
</evidence>
<keyword evidence="1" id="KW-0812">Transmembrane</keyword>
<dbReference type="EMBL" id="PFHR01000012">
    <property type="protein sequence ID" value="PIW97323.1"/>
    <property type="molecule type" value="Genomic_DNA"/>
</dbReference>
<name>A0A2M7IPT3_9BACT</name>
<protein>
    <submittedName>
        <fullName evidence="2">Uncharacterized protein</fullName>
    </submittedName>
</protein>
<dbReference type="AlphaFoldDB" id="A0A2M7IPT3"/>
<sequence length="639" mass="71133">MNVVTKSKKTIPKIKTFADDLDASRGLNHVPKKVTSALTHNHLNKENSQPLNNRTILPPTKKENSLVKNHNHHLPINPPKKRVPLPKIIPPPIKNSLATATSKAIASISDKKDGHDQSYDAVIITDTKHKRFHLLAEIKKSLQVWWEKRVTNYAESKKPKYTVPQAERRKGVIQKATSVTGRTVSVDHDAVLERIRANKLSALPKPSITDQEKKYSVLQNSFNDEEEATWSKTAETDVDLNQETVSTEIKTIKPKETIVPIAPMVSSVKENKTKMDLHHDTEVSLPITKEPDFNKPTATPKVRTIPAKIITPKIPLPPVVPVVPVVPITPVKTIRPKEPVIPIAPIVSITPTIPLVEENKKSDTEIILANNLQNGKETDQLIAPQIKIVKSNLNKIGNNHLTSRLMALLRDLMPFKNTKLFVLATLTLTLIGFIIYVGINTLKATSTTIQPIDNYSPALFNTAVQYHDILMGKDKSSIFAQIQTRNNTDESVTEINFILPQGKEIVTAPALLPLFGSNLAPDFVSSLGQITFGFYHNEPWLVITTNNKTTAQGGLLQWETNMSNDLSPLFGSATITKKQKSSGLTSFKDSLINNFDVRILSDNDEKEKLVYGFISSDYILITTNTMAWLNLSTNFNQPQ</sequence>
<accession>A0A2M7IPT3</accession>
<gene>
    <name evidence="2" type="ORF">COZ82_00185</name>
</gene>
<organism evidence="2 3">
    <name type="scientific">Candidatus Kaiserbacteria bacterium CG_4_8_14_3_um_filter_38_9</name>
    <dbReference type="NCBI Taxonomy" id="1974599"/>
    <lineage>
        <taxon>Bacteria</taxon>
        <taxon>Candidatus Kaiseribacteriota</taxon>
    </lineage>
</organism>
<proteinExistence type="predicted"/>
<evidence type="ECO:0000313" key="2">
    <source>
        <dbReference type="EMBL" id="PIW97323.1"/>
    </source>
</evidence>
<feature type="transmembrane region" description="Helical" evidence="1">
    <location>
        <begin position="420"/>
        <end position="439"/>
    </location>
</feature>
<evidence type="ECO:0000313" key="3">
    <source>
        <dbReference type="Proteomes" id="UP000230837"/>
    </source>
</evidence>
<keyword evidence="1" id="KW-1133">Transmembrane helix</keyword>